<accession>A0ABT3DP72</accession>
<sequence length="183" mass="21177">MDSTYEGPEQNESVEQKLVEKKTIVHYPNMLAGFWIRFWAYLVDLLVIGSVNRIIIYPLFNLIGLDTSDSFIFSPVSIATAITYFAYFVFMTKFLNQTLGKMIFGLRVVSYDDMSLNWSTIIFRELVGRYISKMIWIGFLISAFTPKKQTLHDIFADTLVIHEKVFSKAVKEETMYNTSTSEI</sequence>
<keyword evidence="5 6" id="KW-0472">Membrane</keyword>
<evidence type="ECO:0000256" key="3">
    <source>
        <dbReference type="ARBA" id="ARBA00022692"/>
    </source>
</evidence>
<dbReference type="Pfam" id="PF06271">
    <property type="entry name" value="RDD"/>
    <property type="match status" value="1"/>
</dbReference>
<dbReference type="Proteomes" id="UP001526147">
    <property type="component" value="Unassembled WGS sequence"/>
</dbReference>
<evidence type="ECO:0000259" key="7">
    <source>
        <dbReference type="Pfam" id="PF06271"/>
    </source>
</evidence>
<dbReference type="InterPro" id="IPR051791">
    <property type="entry name" value="Pra-immunoreactive"/>
</dbReference>
<evidence type="ECO:0000256" key="1">
    <source>
        <dbReference type="ARBA" id="ARBA00004651"/>
    </source>
</evidence>
<proteinExistence type="predicted"/>
<keyword evidence="2" id="KW-1003">Cell membrane</keyword>
<evidence type="ECO:0000313" key="8">
    <source>
        <dbReference type="EMBL" id="MCV9888858.1"/>
    </source>
</evidence>
<protein>
    <submittedName>
        <fullName evidence="8">RDD family protein</fullName>
    </submittedName>
</protein>
<keyword evidence="9" id="KW-1185">Reference proteome</keyword>
<feature type="transmembrane region" description="Helical" evidence="6">
    <location>
        <begin position="38"/>
        <end position="60"/>
    </location>
</feature>
<feature type="transmembrane region" description="Helical" evidence="6">
    <location>
        <begin position="72"/>
        <end position="92"/>
    </location>
</feature>
<keyword evidence="3 6" id="KW-0812">Transmembrane</keyword>
<comment type="subcellular location">
    <subcellularLocation>
        <location evidence="1">Cell membrane</location>
        <topology evidence="1">Multi-pass membrane protein</topology>
    </subcellularLocation>
</comment>
<feature type="domain" description="RDD" evidence="7">
    <location>
        <begin position="31"/>
        <end position="156"/>
    </location>
</feature>
<dbReference type="InterPro" id="IPR010432">
    <property type="entry name" value="RDD"/>
</dbReference>
<evidence type="ECO:0000256" key="2">
    <source>
        <dbReference type="ARBA" id="ARBA00022475"/>
    </source>
</evidence>
<name>A0ABT3DP72_9BACI</name>
<evidence type="ECO:0000313" key="9">
    <source>
        <dbReference type="Proteomes" id="UP001526147"/>
    </source>
</evidence>
<dbReference type="EMBL" id="JAOYEY010000052">
    <property type="protein sequence ID" value="MCV9888858.1"/>
    <property type="molecule type" value="Genomic_DNA"/>
</dbReference>
<evidence type="ECO:0000256" key="5">
    <source>
        <dbReference type="ARBA" id="ARBA00023136"/>
    </source>
</evidence>
<dbReference type="PANTHER" id="PTHR36115">
    <property type="entry name" value="PROLINE-RICH ANTIGEN HOMOLOG-RELATED"/>
    <property type="match status" value="1"/>
</dbReference>
<keyword evidence="4 6" id="KW-1133">Transmembrane helix</keyword>
<evidence type="ECO:0000256" key="6">
    <source>
        <dbReference type="SAM" id="Phobius"/>
    </source>
</evidence>
<comment type="caution">
    <text evidence="8">The sequence shown here is derived from an EMBL/GenBank/DDBJ whole genome shotgun (WGS) entry which is preliminary data.</text>
</comment>
<gene>
    <name evidence="8" type="ORF">OIH86_24690</name>
</gene>
<reference evidence="8 9" key="1">
    <citation type="submission" date="2022-10" db="EMBL/GenBank/DDBJ databases">
        <title>Draft genome assembly of moderately radiation resistant bacterium Metabacillus halosaccharovorans.</title>
        <authorList>
            <person name="Pal S."/>
            <person name="Gopinathan A."/>
        </authorList>
    </citation>
    <scope>NUCLEOTIDE SEQUENCE [LARGE SCALE GENOMIC DNA]</scope>
    <source>
        <strain evidence="8 9">VITHBRA001</strain>
    </source>
</reference>
<dbReference type="RefSeq" id="WP_264144884.1">
    <property type="nucleotide sequence ID" value="NZ_JAOYEY010000052.1"/>
</dbReference>
<organism evidence="8 9">
    <name type="scientific">Metabacillus halosaccharovorans</name>
    <dbReference type="NCBI Taxonomy" id="930124"/>
    <lineage>
        <taxon>Bacteria</taxon>
        <taxon>Bacillati</taxon>
        <taxon>Bacillota</taxon>
        <taxon>Bacilli</taxon>
        <taxon>Bacillales</taxon>
        <taxon>Bacillaceae</taxon>
        <taxon>Metabacillus</taxon>
    </lineage>
</organism>
<evidence type="ECO:0000256" key="4">
    <source>
        <dbReference type="ARBA" id="ARBA00022989"/>
    </source>
</evidence>
<dbReference type="PANTHER" id="PTHR36115:SF9">
    <property type="entry name" value="LMO1584 PROTEIN"/>
    <property type="match status" value="1"/>
</dbReference>